<dbReference type="Proteomes" id="UP000785679">
    <property type="component" value="Unassembled WGS sequence"/>
</dbReference>
<name>A0A8J8TBA6_HALGN</name>
<keyword evidence="2" id="KW-1185">Reference proteome</keyword>
<evidence type="ECO:0000313" key="1">
    <source>
        <dbReference type="EMBL" id="TNV88173.1"/>
    </source>
</evidence>
<evidence type="ECO:0000313" key="2">
    <source>
        <dbReference type="Proteomes" id="UP000785679"/>
    </source>
</evidence>
<dbReference type="EMBL" id="RRYP01000049">
    <property type="protein sequence ID" value="TNV88173.1"/>
    <property type="molecule type" value="Genomic_DNA"/>
</dbReference>
<gene>
    <name evidence="1" type="ORF">FGO68_gene8010</name>
</gene>
<proteinExistence type="predicted"/>
<protein>
    <submittedName>
        <fullName evidence="1">Uncharacterized protein</fullName>
    </submittedName>
</protein>
<comment type="caution">
    <text evidence="1">The sequence shown here is derived from an EMBL/GenBank/DDBJ whole genome shotgun (WGS) entry which is preliminary data.</text>
</comment>
<accession>A0A8J8TBA6</accession>
<reference evidence="1" key="1">
    <citation type="submission" date="2019-06" db="EMBL/GenBank/DDBJ databases">
        <authorList>
            <person name="Zheng W."/>
        </authorList>
    </citation>
    <scope>NUCLEOTIDE SEQUENCE</scope>
    <source>
        <strain evidence="1">QDHG01</strain>
    </source>
</reference>
<sequence>MGRCGRATACLRRLMQVRLHCWQMASGVKRPHQPRSPTLSLLSGLLMNMPINTLRYRSLYYCQPIQTTMQLSGTPSTIRFP</sequence>
<dbReference type="AlphaFoldDB" id="A0A8J8TBA6"/>
<organism evidence="1 2">
    <name type="scientific">Halteria grandinella</name>
    <dbReference type="NCBI Taxonomy" id="5974"/>
    <lineage>
        <taxon>Eukaryota</taxon>
        <taxon>Sar</taxon>
        <taxon>Alveolata</taxon>
        <taxon>Ciliophora</taxon>
        <taxon>Intramacronucleata</taxon>
        <taxon>Spirotrichea</taxon>
        <taxon>Stichotrichia</taxon>
        <taxon>Sporadotrichida</taxon>
        <taxon>Halteriidae</taxon>
        <taxon>Halteria</taxon>
    </lineage>
</organism>